<accession>A0AAN2K8F1</accession>
<gene>
    <name evidence="2" type="ORF">DAPPPG734_23800</name>
</gene>
<keyword evidence="1" id="KW-0472">Membrane</keyword>
<feature type="transmembrane region" description="Helical" evidence="1">
    <location>
        <begin position="77"/>
        <end position="102"/>
    </location>
</feature>
<feature type="transmembrane region" description="Helical" evidence="1">
    <location>
        <begin position="123"/>
        <end position="140"/>
    </location>
</feature>
<feature type="transmembrane region" description="Helical" evidence="1">
    <location>
        <begin position="146"/>
        <end position="163"/>
    </location>
</feature>
<dbReference type="AlphaFoldDB" id="A0AAN2K8F1"/>
<sequence>MMYSDIKKDADYLLNSFASGEQQVPNALDAMKLSAAFPVTCLSLYALSFAYIIYSFVPPDDVWINPTLHYQGLTLAFGGFTLILSLAIMVMTYTPFLLLTAIPQTVRSKSLLVQKLSRTYKNTCIAAVFGNGMFALMAALNPQLFYAAPFVLLISHLIIQAIISSELTRYGIAGAMSKFAKIIKSI</sequence>
<keyword evidence="2" id="KW-0614">Plasmid</keyword>
<protein>
    <submittedName>
        <fullName evidence="2">Uncharacterized protein</fullName>
    </submittedName>
</protein>
<name>A0AAN2K8F1_ENTAG</name>
<feature type="transmembrane region" description="Helical" evidence="1">
    <location>
        <begin position="35"/>
        <end position="57"/>
    </location>
</feature>
<evidence type="ECO:0000313" key="3">
    <source>
        <dbReference type="Proteomes" id="UP001158961"/>
    </source>
</evidence>
<dbReference type="EMBL" id="OW970317">
    <property type="protein sequence ID" value="CAH6374741.1"/>
    <property type="molecule type" value="Genomic_DNA"/>
</dbReference>
<dbReference type="Proteomes" id="UP001158961">
    <property type="component" value="Plasmid P2"/>
</dbReference>
<keyword evidence="1" id="KW-0812">Transmembrane</keyword>
<keyword evidence="1" id="KW-1133">Transmembrane helix</keyword>
<geneLocation type="plasmid" evidence="2 3">
    <name>P2</name>
</geneLocation>
<evidence type="ECO:0000313" key="2">
    <source>
        <dbReference type="EMBL" id="CAH6374741.1"/>
    </source>
</evidence>
<reference evidence="2" key="1">
    <citation type="submission" date="2022-05" db="EMBL/GenBank/DDBJ databases">
        <authorList>
            <person name="Pothier F. J."/>
        </authorList>
    </citation>
    <scope>NUCLEOTIDE SEQUENCE</scope>
    <source>
        <strain evidence="2">DAPP-PG734</strain>
        <plasmid evidence="2">P2</plasmid>
    </source>
</reference>
<organism evidence="2 3">
    <name type="scientific">Enterobacter agglomerans</name>
    <name type="common">Erwinia herbicola</name>
    <name type="synonym">Pantoea agglomerans</name>
    <dbReference type="NCBI Taxonomy" id="549"/>
    <lineage>
        <taxon>Bacteria</taxon>
        <taxon>Pseudomonadati</taxon>
        <taxon>Pseudomonadota</taxon>
        <taxon>Gammaproteobacteria</taxon>
        <taxon>Enterobacterales</taxon>
        <taxon>Erwiniaceae</taxon>
        <taxon>Pantoea</taxon>
        <taxon>Pantoea agglomerans group</taxon>
    </lineage>
</organism>
<proteinExistence type="predicted"/>
<dbReference type="RefSeq" id="WP_031590779.1">
    <property type="nucleotide sequence ID" value="NZ_JNVA01000006.1"/>
</dbReference>
<evidence type="ECO:0000256" key="1">
    <source>
        <dbReference type="SAM" id="Phobius"/>
    </source>
</evidence>